<dbReference type="InterPro" id="IPR000818">
    <property type="entry name" value="TEA/ATTS_dom"/>
</dbReference>
<reference evidence="5 6" key="1">
    <citation type="journal article" date="2020" name="ISME J.">
        <title>Uncovering the hidden diversity of litter-decomposition mechanisms in mushroom-forming fungi.</title>
        <authorList>
            <person name="Floudas D."/>
            <person name="Bentzer J."/>
            <person name="Ahren D."/>
            <person name="Johansson T."/>
            <person name="Persson P."/>
            <person name="Tunlid A."/>
        </authorList>
    </citation>
    <scope>NUCLEOTIDE SEQUENCE [LARGE SCALE GENOMIC DNA]</scope>
    <source>
        <strain evidence="5 6">CBS 406.79</strain>
    </source>
</reference>
<protein>
    <recommendedName>
        <fullName evidence="4">TEA domain-containing protein</fullName>
    </recommendedName>
</protein>
<dbReference type="SMART" id="SM00426">
    <property type="entry name" value="TEA"/>
    <property type="match status" value="1"/>
</dbReference>
<comment type="similarity">
    <text evidence="1">Belongs to the TEC1 family.</text>
</comment>
<name>A0A8H5HYA0_9AGAR</name>
<organism evidence="5 6">
    <name type="scientific">Collybiopsis confluens</name>
    <dbReference type="NCBI Taxonomy" id="2823264"/>
    <lineage>
        <taxon>Eukaryota</taxon>
        <taxon>Fungi</taxon>
        <taxon>Dikarya</taxon>
        <taxon>Basidiomycota</taxon>
        <taxon>Agaricomycotina</taxon>
        <taxon>Agaricomycetes</taxon>
        <taxon>Agaricomycetidae</taxon>
        <taxon>Agaricales</taxon>
        <taxon>Marasmiineae</taxon>
        <taxon>Omphalotaceae</taxon>
        <taxon>Collybiopsis</taxon>
    </lineage>
</organism>
<dbReference type="InterPro" id="IPR038096">
    <property type="entry name" value="TEA/ATTS_sf"/>
</dbReference>
<sequence>MSLSNKTKPKPHVGFICMSTVEDLSYTPSAEEKSRDAAQIVATGRRSWKTLKGRGEAVWPPQLEAALIEALEKYKPDESRSNKSLGRFSMRNRFISDYIHESTGKRRTPKQVGSRLQQMRDTCKSDKIMQLISRRHFDNDGDSGGSNYSESPSTSPVPEHHISHNISAPRTIWVNLVLEQSWSSPPPVINLVNNQKIMTLVIHLAPNPSARHPSSGYGSLDTNSLSGLESSITIASPFILESYSSFTVFLEGVEHPMHRESAPLIIHSSMQNSGSVYSTSLVPGFWQSICDSAAPTRYTIVQDLFLAQNVSGPSKSRAPISIVYNFMYPESSTEFLLAPSHNHFSSMNEPLDSTLTRGWGHVPMNSNDVDWSPSFSSHRDSRLNIVTSNSDINSRYDLPTFSRNSRGLAPPTESWAPGPRYTQQVLPYC</sequence>
<feature type="compositionally biased region" description="Polar residues" evidence="3">
    <location>
        <begin position="145"/>
        <end position="156"/>
    </location>
</feature>
<dbReference type="OrthoDB" id="10006572at2759"/>
<feature type="DNA-binding region" description="TEA" evidence="2">
    <location>
        <begin position="52"/>
        <end position="126"/>
    </location>
</feature>
<gene>
    <name evidence="5" type="ORF">D9757_002527</name>
</gene>
<feature type="region of interest" description="Disordered" evidence="3">
    <location>
        <begin position="136"/>
        <end position="162"/>
    </location>
</feature>
<dbReference type="AlphaFoldDB" id="A0A8H5HYA0"/>
<dbReference type="Gene3D" id="6.10.20.40">
    <property type="entry name" value="TEA/ATTS domain"/>
    <property type="match status" value="1"/>
</dbReference>
<evidence type="ECO:0000313" key="6">
    <source>
        <dbReference type="Proteomes" id="UP000518752"/>
    </source>
</evidence>
<feature type="domain" description="TEA" evidence="4">
    <location>
        <begin position="52"/>
        <end position="126"/>
    </location>
</feature>
<dbReference type="GO" id="GO:0003700">
    <property type="term" value="F:DNA-binding transcription factor activity"/>
    <property type="evidence" value="ECO:0007669"/>
    <property type="project" value="InterPro"/>
</dbReference>
<accession>A0A8H5HYA0</accession>
<evidence type="ECO:0000256" key="2">
    <source>
        <dbReference type="PROSITE-ProRule" id="PRU00505"/>
    </source>
</evidence>
<evidence type="ECO:0000256" key="3">
    <source>
        <dbReference type="SAM" id="MobiDB-lite"/>
    </source>
</evidence>
<dbReference type="Proteomes" id="UP000518752">
    <property type="component" value="Unassembled WGS sequence"/>
</dbReference>
<keyword evidence="6" id="KW-1185">Reference proteome</keyword>
<dbReference type="EMBL" id="JAACJN010000009">
    <property type="protein sequence ID" value="KAF5391586.1"/>
    <property type="molecule type" value="Genomic_DNA"/>
</dbReference>
<evidence type="ECO:0000313" key="5">
    <source>
        <dbReference type="EMBL" id="KAF5391586.1"/>
    </source>
</evidence>
<evidence type="ECO:0000259" key="4">
    <source>
        <dbReference type="PROSITE" id="PS51088"/>
    </source>
</evidence>
<comment type="caution">
    <text evidence="5">The sequence shown here is derived from an EMBL/GenBank/DDBJ whole genome shotgun (WGS) entry which is preliminary data.</text>
</comment>
<evidence type="ECO:0000256" key="1">
    <source>
        <dbReference type="ARBA" id="ARBA00008421"/>
    </source>
</evidence>
<dbReference type="PROSITE" id="PS51088">
    <property type="entry name" value="TEA_2"/>
    <property type="match status" value="1"/>
</dbReference>
<dbReference type="Pfam" id="PF01285">
    <property type="entry name" value="TEA"/>
    <property type="match status" value="1"/>
</dbReference>
<proteinExistence type="inferred from homology"/>